<dbReference type="EC" id="3.2.1.22" evidence="3"/>
<comment type="similarity">
    <text evidence="2">Belongs to the glycosyl hydrolase 27 family.</text>
</comment>
<dbReference type="InterPro" id="IPR013785">
    <property type="entry name" value="Aldolase_TIM"/>
</dbReference>
<feature type="domain" description="Alpha galactosidase C-terminal" evidence="7">
    <location>
        <begin position="344"/>
        <end position="420"/>
    </location>
</feature>
<dbReference type="PANTHER" id="PTHR11452:SF75">
    <property type="entry name" value="ALPHA-GALACTOSIDASE MEL1"/>
    <property type="match status" value="1"/>
</dbReference>
<comment type="caution">
    <text evidence="8">The sequence shown here is derived from an EMBL/GenBank/DDBJ whole genome shotgun (WGS) entry which is preliminary data.</text>
</comment>
<evidence type="ECO:0000256" key="4">
    <source>
        <dbReference type="ARBA" id="ARBA00022729"/>
    </source>
</evidence>
<evidence type="ECO:0000256" key="6">
    <source>
        <dbReference type="ARBA" id="ARBA00023295"/>
    </source>
</evidence>
<dbReference type="AlphaFoldDB" id="A0A397DXD6"/>
<protein>
    <recommendedName>
        <fullName evidence="3">alpha-galactosidase</fullName>
        <ecNumber evidence="3">3.2.1.22</ecNumber>
    </recommendedName>
</protein>
<evidence type="ECO:0000313" key="8">
    <source>
        <dbReference type="EMBL" id="RHY72867.1"/>
    </source>
</evidence>
<keyword evidence="4" id="KW-0732">Signal</keyword>
<dbReference type="EMBL" id="QUTD01003428">
    <property type="protein sequence ID" value="RHY72867.1"/>
    <property type="molecule type" value="Genomic_DNA"/>
</dbReference>
<dbReference type="Pfam" id="PF17801">
    <property type="entry name" value="Melibiase_C"/>
    <property type="match status" value="1"/>
</dbReference>
<dbReference type="GO" id="GO:0005975">
    <property type="term" value="P:carbohydrate metabolic process"/>
    <property type="evidence" value="ECO:0007669"/>
    <property type="project" value="InterPro"/>
</dbReference>
<gene>
    <name evidence="8" type="ORF">DYB30_006322</name>
</gene>
<dbReference type="InterPro" id="IPR013780">
    <property type="entry name" value="Glyco_hydro_b"/>
</dbReference>
<sequence>MTATNARTTMGWWSTTFGCADDCNVSNTCASDVLYRSVVDNLVSGGYVQAGYTWLYIEDCWAQRSRDTFGRLVPDPHLFPRTLTHRSFHSLPTVNIIISITRRDSRSHRVWSRIAFSFPSMISTGLHFGFPRWPSPTPRALFAGLPGSLGHYDLDILTLAGWSVDRILVTTCSVAPTSNTDTSLSLYALLSAFTSLAWSTAHLASHCVLPNATNRTLLHAISRHCQHIQLDPRIQDDYTDVQRHVVTALHELDTQQFFNTSYGPVVAGGFGLTAGQARVQLSAWLLLQFPLLLAADVRSLPLEAHDLLVHPTFLHVYKAISQSNASASTRNPTRWTGSQVPRGVDVWLWRLEDAVVLSAFRVNNHQSPYVPVSFDLSWPDLGFKSSAVCTVTNVWASAAPTHQKHRVTVTVAPFDAALLVVQPED</sequence>
<comment type="catalytic activity">
    <reaction evidence="1">
        <text>Hydrolysis of terminal, non-reducing alpha-D-galactose residues in alpha-D-galactosides, including galactose oligosaccharides, galactomannans and galactolipids.</text>
        <dbReference type="EC" id="3.2.1.22"/>
    </reaction>
</comment>
<evidence type="ECO:0000313" key="9">
    <source>
        <dbReference type="Proteomes" id="UP000266643"/>
    </source>
</evidence>
<dbReference type="Proteomes" id="UP000266643">
    <property type="component" value="Unassembled WGS sequence"/>
</dbReference>
<dbReference type="PANTHER" id="PTHR11452">
    <property type="entry name" value="ALPHA-GALACTOSIDASE/ALPHA-N-ACETYLGALACTOSAMINIDASE"/>
    <property type="match status" value="1"/>
</dbReference>
<evidence type="ECO:0000256" key="2">
    <source>
        <dbReference type="ARBA" id="ARBA00009743"/>
    </source>
</evidence>
<name>A0A397DXD6_APHAT</name>
<organism evidence="8 9">
    <name type="scientific">Aphanomyces astaci</name>
    <name type="common">Crayfish plague agent</name>
    <dbReference type="NCBI Taxonomy" id="112090"/>
    <lineage>
        <taxon>Eukaryota</taxon>
        <taxon>Sar</taxon>
        <taxon>Stramenopiles</taxon>
        <taxon>Oomycota</taxon>
        <taxon>Saprolegniomycetes</taxon>
        <taxon>Saprolegniales</taxon>
        <taxon>Verrucalvaceae</taxon>
        <taxon>Aphanomyces</taxon>
    </lineage>
</organism>
<dbReference type="PROSITE" id="PS51257">
    <property type="entry name" value="PROKAR_LIPOPROTEIN"/>
    <property type="match status" value="1"/>
</dbReference>
<dbReference type="InterPro" id="IPR002241">
    <property type="entry name" value="Glyco_hydro_27"/>
</dbReference>
<accession>A0A397DXD6</accession>
<evidence type="ECO:0000256" key="3">
    <source>
        <dbReference type="ARBA" id="ARBA00012755"/>
    </source>
</evidence>
<dbReference type="Gene3D" id="2.60.40.1180">
    <property type="entry name" value="Golgi alpha-mannosidase II"/>
    <property type="match status" value="1"/>
</dbReference>
<evidence type="ECO:0000259" key="7">
    <source>
        <dbReference type="Pfam" id="PF17801"/>
    </source>
</evidence>
<proteinExistence type="inferred from homology"/>
<evidence type="ECO:0000256" key="1">
    <source>
        <dbReference type="ARBA" id="ARBA00001255"/>
    </source>
</evidence>
<dbReference type="SUPFAM" id="SSF51445">
    <property type="entry name" value="(Trans)glycosidases"/>
    <property type="match status" value="1"/>
</dbReference>
<dbReference type="InterPro" id="IPR017853">
    <property type="entry name" value="GH"/>
</dbReference>
<dbReference type="GO" id="GO:0004557">
    <property type="term" value="F:alpha-galactosidase activity"/>
    <property type="evidence" value="ECO:0007669"/>
    <property type="project" value="UniProtKB-EC"/>
</dbReference>
<dbReference type="Gene3D" id="3.20.20.70">
    <property type="entry name" value="Aldolase class I"/>
    <property type="match status" value="1"/>
</dbReference>
<reference evidence="8 9" key="1">
    <citation type="submission" date="2018-08" db="EMBL/GenBank/DDBJ databases">
        <title>Aphanomyces genome sequencing and annotation.</title>
        <authorList>
            <person name="Minardi D."/>
            <person name="Oidtmann B."/>
            <person name="Van Der Giezen M."/>
            <person name="Studholme D.J."/>
        </authorList>
    </citation>
    <scope>NUCLEOTIDE SEQUENCE [LARGE SCALE GENOMIC DNA]</scope>
    <source>
        <strain evidence="8 9">D2</strain>
    </source>
</reference>
<dbReference type="VEuPathDB" id="FungiDB:H257_11790"/>
<keyword evidence="6" id="KW-0326">Glycosidase</keyword>
<dbReference type="InterPro" id="IPR041233">
    <property type="entry name" value="Melibiase_C"/>
</dbReference>
<dbReference type="Pfam" id="PF16499">
    <property type="entry name" value="Melibiase_2"/>
    <property type="match status" value="2"/>
</dbReference>
<evidence type="ECO:0000256" key="5">
    <source>
        <dbReference type="ARBA" id="ARBA00022801"/>
    </source>
</evidence>
<keyword evidence="5" id="KW-0378">Hydrolase</keyword>